<feature type="domain" description="Uncharacterized GPI-anchored protein At5g19230-like" evidence="3">
    <location>
        <begin position="30"/>
        <end position="156"/>
    </location>
</feature>
<evidence type="ECO:0000256" key="2">
    <source>
        <dbReference type="SAM" id="SignalP"/>
    </source>
</evidence>
<dbReference type="PANTHER" id="PTHR33976:SF8">
    <property type="entry name" value="OS07G0645000 PROTEIN"/>
    <property type="match status" value="1"/>
</dbReference>
<keyword evidence="2" id="KW-0732">Signal</keyword>
<protein>
    <submittedName>
        <fullName evidence="4">Glycoprotein membrane gpi-anchored</fullName>
    </submittedName>
</protein>
<keyword evidence="1" id="KW-0472">Membrane</keyword>
<keyword evidence="1" id="KW-0812">Transmembrane</keyword>
<feature type="chain" id="PRO_5029509731" evidence="2">
    <location>
        <begin position="28"/>
        <end position="200"/>
    </location>
</feature>
<feature type="signal peptide" evidence="2">
    <location>
        <begin position="1"/>
        <end position="27"/>
    </location>
</feature>
<organism evidence="4 5">
    <name type="scientific">Thalictrum thalictroides</name>
    <name type="common">Rue-anemone</name>
    <name type="synonym">Anemone thalictroides</name>
    <dbReference type="NCBI Taxonomy" id="46969"/>
    <lineage>
        <taxon>Eukaryota</taxon>
        <taxon>Viridiplantae</taxon>
        <taxon>Streptophyta</taxon>
        <taxon>Embryophyta</taxon>
        <taxon>Tracheophyta</taxon>
        <taxon>Spermatophyta</taxon>
        <taxon>Magnoliopsida</taxon>
        <taxon>Ranunculales</taxon>
        <taxon>Ranunculaceae</taxon>
        <taxon>Thalictroideae</taxon>
        <taxon>Thalictrum</taxon>
    </lineage>
</organism>
<evidence type="ECO:0000313" key="5">
    <source>
        <dbReference type="Proteomes" id="UP000554482"/>
    </source>
</evidence>
<keyword evidence="1" id="KW-1133">Transmembrane helix</keyword>
<proteinExistence type="predicted"/>
<dbReference type="Pfam" id="PF25884">
    <property type="entry name" value="At5g19230"/>
    <property type="match status" value="1"/>
</dbReference>
<evidence type="ECO:0000313" key="4">
    <source>
        <dbReference type="EMBL" id="KAF5188600.1"/>
    </source>
</evidence>
<dbReference type="AlphaFoldDB" id="A0A7J6VWQ9"/>
<dbReference type="OrthoDB" id="753138at2759"/>
<dbReference type="Proteomes" id="UP000554482">
    <property type="component" value="Unassembled WGS sequence"/>
</dbReference>
<dbReference type="PANTHER" id="PTHR33976">
    <property type="entry name" value="OS07G0645000 PROTEIN"/>
    <property type="match status" value="1"/>
</dbReference>
<sequence>MASSNLHSLLFVIFLTTMLLLTPQVQADEEDDLFRGINSYRASINISSLTENKNAECLAEQIADQFKKQPCTNDTGSNTILGTEPQFANFPDLLKKCHLNVTNTKDGVIMPACVPNLDQSIVLANFTKSQYVTYLNATKYTGVGIGSEHDWIVVILSTNTTDGSFVPASTDNSADASVPKLRLIYLFFSLFLGYFLVNLD</sequence>
<evidence type="ECO:0000259" key="3">
    <source>
        <dbReference type="Pfam" id="PF25884"/>
    </source>
</evidence>
<accession>A0A7J6VWQ9</accession>
<keyword evidence="5" id="KW-1185">Reference proteome</keyword>
<evidence type="ECO:0000256" key="1">
    <source>
        <dbReference type="SAM" id="Phobius"/>
    </source>
</evidence>
<dbReference type="InterPro" id="IPR045285">
    <property type="entry name" value="At5g19230-like"/>
</dbReference>
<feature type="transmembrane region" description="Helical" evidence="1">
    <location>
        <begin position="183"/>
        <end position="199"/>
    </location>
</feature>
<dbReference type="InterPro" id="IPR059083">
    <property type="entry name" value="At5g19230_dom"/>
</dbReference>
<gene>
    <name evidence="4" type="ORF">FRX31_021819</name>
</gene>
<reference evidence="4 5" key="1">
    <citation type="submission" date="2020-06" db="EMBL/GenBank/DDBJ databases">
        <title>Transcriptomic and genomic resources for Thalictrum thalictroides and T. hernandezii: Facilitating candidate gene discovery in an emerging model plant lineage.</title>
        <authorList>
            <person name="Arias T."/>
            <person name="Riano-Pachon D.M."/>
            <person name="Di Stilio V.S."/>
        </authorList>
    </citation>
    <scope>NUCLEOTIDE SEQUENCE [LARGE SCALE GENOMIC DNA]</scope>
    <source>
        <strain evidence="5">cv. WT478/WT964</strain>
        <tissue evidence="4">Leaves</tissue>
    </source>
</reference>
<name>A0A7J6VWQ9_THATH</name>
<dbReference type="EMBL" id="JABWDY010026564">
    <property type="protein sequence ID" value="KAF5188600.1"/>
    <property type="molecule type" value="Genomic_DNA"/>
</dbReference>
<comment type="caution">
    <text evidence="4">The sequence shown here is derived from an EMBL/GenBank/DDBJ whole genome shotgun (WGS) entry which is preliminary data.</text>
</comment>